<reference evidence="1" key="1">
    <citation type="journal article" date="2023" name="IScience">
        <title>Live-bearing cockroach genome reveals convergent evolutionary mechanisms linked to viviparity in insects and beyond.</title>
        <authorList>
            <person name="Fouks B."/>
            <person name="Harrison M.C."/>
            <person name="Mikhailova A.A."/>
            <person name="Marchal E."/>
            <person name="English S."/>
            <person name="Carruthers M."/>
            <person name="Jennings E.C."/>
            <person name="Chiamaka E.L."/>
            <person name="Frigard R.A."/>
            <person name="Pippel M."/>
            <person name="Attardo G.M."/>
            <person name="Benoit J.B."/>
            <person name="Bornberg-Bauer E."/>
            <person name="Tobe S.S."/>
        </authorList>
    </citation>
    <scope>NUCLEOTIDE SEQUENCE</scope>
    <source>
        <strain evidence="1">Stay&amp;Tobe</strain>
    </source>
</reference>
<dbReference type="EMBL" id="JASPKZ010003884">
    <property type="protein sequence ID" value="KAJ9591149.1"/>
    <property type="molecule type" value="Genomic_DNA"/>
</dbReference>
<accession>A0AAD8EIG8</accession>
<reference evidence="1" key="2">
    <citation type="submission" date="2023-05" db="EMBL/GenBank/DDBJ databases">
        <authorList>
            <person name="Fouks B."/>
        </authorList>
    </citation>
    <scope>NUCLEOTIDE SEQUENCE</scope>
    <source>
        <strain evidence="1">Stay&amp;Tobe</strain>
        <tissue evidence="1">Testes</tissue>
    </source>
</reference>
<feature type="non-terminal residue" evidence="1">
    <location>
        <position position="63"/>
    </location>
</feature>
<feature type="non-terminal residue" evidence="1">
    <location>
        <position position="1"/>
    </location>
</feature>
<name>A0AAD8EIG8_DIPPU</name>
<proteinExistence type="predicted"/>
<dbReference type="Proteomes" id="UP001233999">
    <property type="component" value="Unassembled WGS sequence"/>
</dbReference>
<evidence type="ECO:0000313" key="1">
    <source>
        <dbReference type="EMBL" id="KAJ9591149.1"/>
    </source>
</evidence>
<keyword evidence="2" id="KW-1185">Reference proteome</keyword>
<evidence type="ECO:0000313" key="2">
    <source>
        <dbReference type="Proteomes" id="UP001233999"/>
    </source>
</evidence>
<sequence>IRELRLNAIKEVIQNYRSGSVGSDPKPTKLPIEVFEKLVGKLNISHPPPLDALSNEEKKFSPI</sequence>
<protein>
    <submittedName>
        <fullName evidence="1">Uncharacterized protein</fullName>
    </submittedName>
</protein>
<gene>
    <name evidence="1" type="ORF">L9F63_002304</name>
</gene>
<organism evidence="1 2">
    <name type="scientific">Diploptera punctata</name>
    <name type="common">Pacific beetle cockroach</name>
    <dbReference type="NCBI Taxonomy" id="6984"/>
    <lineage>
        <taxon>Eukaryota</taxon>
        <taxon>Metazoa</taxon>
        <taxon>Ecdysozoa</taxon>
        <taxon>Arthropoda</taxon>
        <taxon>Hexapoda</taxon>
        <taxon>Insecta</taxon>
        <taxon>Pterygota</taxon>
        <taxon>Neoptera</taxon>
        <taxon>Polyneoptera</taxon>
        <taxon>Dictyoptera</taxon>
        <taxon>Blattodea</taxon>
        <taxon>Blaberoidea</taxon>
        <taxon>Blaberidae</taxon>
        <taxon>Diplopterinae</taxon>
        <taxon>Diploptera</taxon>
    </lineage>
</organism>
<comment type="caution">
    <text evidence="1">The sequence shown here is derived from an EMBL/GenBank/DDBJ whole genome shotgun (WGS) entry which is preliminary data.</text>
</comment>
<dbReference type="AlphaFoldDB" id="A0AAD8EIG8"/>